<dbReference type="PANTHER" id="PTHR30329">
    <property type="entry name" value="STATOR ELEMENT OF FLAGELLAR MOTOR COMPLEX"/>
    <property type="match status" value="1"/>
</dbReference>
<evidence type="ECO:0000256" key="5">
    <source>
        <dbReference type="PROSITE-ProRule" id="PRU00473"/>
    </source>
</evidence>
<dbReference type="InterPro" id="IPR050330">
    <property type="entry name" value="Bact_OuterMem_StrucFunc"/>
</dbReference>
<keyword evidence="3 5" id="KW-0472">Membrane</keyword>
<organism evidence="7 8">
    <name type="scientific">Ensifer canadensis</name>
    <dbReference type="NCBI Taxonomy" id="555315"/>
    <lineage>
        <taxon>Bacteria</taxon>
        <taxon>Pseudomonadati</taxon>
        <taxon>Pseudomonadota</taxon>
        <taxon>Alphaproteobacteria</taxon>
        <taxon>Hyphomicrobiales</taxon>
        <taxon>Rhizobiaceae</taxon>
        <taxon>Sinorhizobium/Ensifer group</taxon>
        <taxon>Ensifer</taxon>
    </lineage>
</organism>
<evidence type="ECO:0000313" key="7">
    <source>
        <dbReference type="EMBL" id="MBM3090633.1"/>
    </source>
</evidence>
<protein>
    <submittedName>
        <fullName evidence="7">DUF2092 domain-containing protein</fullName>
    </submittedName>
</protein>
<dbReference type="InterPro" id="IPR029046">
    <property type="entry name" value="LolA/LolB/LppX"/>
</dbReference>
<keyword evidence="4" id="KW-0998">Cell outer membrane</keyword>
<accession>A0AAW4FER7</accession>
<evidence type="ECO:0000313" key="8">
    <source>
        <dbReference type="Proteomes" id="UP000744980"/>
    </source>
</evidence>
<dbReference type="InterPro" id="IPR006665">
    <property type="entry name" value="OmpA-like"/>
</dbReference>
<dbReference type="AlphaFoldDB" id="A0AAW4FER7"/>
<keyword evidence="2" id="KW-0732">Signal</keyword>
<dbReference type="SUPFAM" id="SSF103088">
    <property type="entry name" value="OmpA-like"/>
    <property type="match status" value="1"/>
</dbReference>
<evidence type="ECO:0000259" key="6">
    <source>
        <dbReference type="PROSITE" id="PS51123"/>
    </source>
</evidence>
<sequence>MLSTSTTMLDYKEHKGIGQRAGGITSRHRGLIRRLLVTVALLAAAPTLAQNMQEPSKQYSKEEMQQALETREQYDVHGLRFAMSEATLRPGAEGLLDDIAAALKNFPEWGLRIVGHTDTSGNEETNLRLSAERAEVIKAALVERGIDAARLTTGGVGQAQPIASNDTADGRALNRRVELVRVTDSAEAKKLLKAMTDYLAAQNALSFGYDSTFQVVTNSDQKLGLASSGTVTLSRPDKVHTTRSGGFVDSEALFDGKTLTLLGKNLNKYTQVEIPGTVDHLIDELKDKYNLPLPAADLLMTGAYDELMQGVYDSKDLGSGVVNGVECDSLAFRKDDVDFQIWIAHGAEPYPCRLVITSGQVKGGPEYSIQIRDWKSGAAVAPGDFDFKNASNAEKIDVNDLQHNLGELPENFKVGDKK</sequence>
<evidence type="ECO:0000256" key="4">
    <source>
        <dbReference type="ARBA" id="ARBA00023237"/>
    </source>
</evidence>
<dbReference type="PROSITE" id="PS51123">
    <property type="entry name" value="OMPA_2"/>
    <property type="match status" value="1"/>
</dbReference>
<dbReference type="CDD" id="cd07185">
    <property type="entry name" value="OmpA_C-like"/>
    <property type="match status" value="1"/>
</dbReference>
<dbReference type="Gene3D" id="3.30.1330.60">
    <property type="entry name" value="OmpA-like domain"/>
    <property type="match status" value="1"/>
</dbReference>
<proteinExistence type="predicted"/>
<name>A0AAW4FER7_9HYPH</name>
<comment type="subcellular location">
    <subcellularLocation>
        <location evidence="1">Cell outer membrane</location>
    </subcellularLocation>
</comment>
<feature type="domain" description="OmpA-like" evidence="6">
    <location>
        <begin position="68"/>
        <end position="185"/>
    </location>
</feature>
<dbReference type="InterPro" id="IPR036737">
    <property type="entry name" value="OmpA-like_sf"/>
</dbReference>
<gene>
    <name evidence="7" type="ORF">GFB56_07380</name>
</gene>
<dbReference type="PRINTS" id="PR01021">
    <property type="entry name" value="OMPADOMAIN"/>
</dbReference>
<keyword evidence="8" id="KW-1185">Reference proteome</keyword>
<evidence type="ECO:0000256" key="1">
    <source>
        <dbReference type="ARBA" id="ARBA00004442"/>
    </source>
</evidence>
<dbReference type="InterPro" id="IPR019207">
    <property type="entry name" value="DUF2092"/>
</dbReference>
<dbReference type="InterPro" id="IPR006664">
    <property type="entry name" value="OMP_bac"/>
</dbReference>
<dbReference type="GO" id="GO:0009279">
    <property type="term" value="C:cell outer membrane"/>
    <property type="evidence" value="ECO:0007669"/>
    <property type="project" value="UniProtKB-SubCell"/>
</dbReference>
<dbReference type="SUPFAM" id="SSF89392">
    <property type="entry name" value="Prokaryotic lipoproteins and lipoprotein localization factors"/>
    <property type="match status" value="1"/>
</dbReference>
<evidence type="ECO:0000256" key="2">
    <source>
        <dbReference type="ARBA" id="ARBA00022729"/>
    </source>
</evidence>
<dbReference type="Gene3D" id="2.50.20.10">
    <property type="entry name" value="Lipoprotein localisation LolA/LolB/LppX"/>
    <property type="match status" value="1"/>
</dbReference>
<dbReference type="Pfam" id="PF09865">
    <property type="entry name" value="DUF2092"/>
    <property type="match status" value="1"/>
</dbReference>
<evidence type="ECO:0000256" key="3">
    <source>
        <dbReference type="ARBA" id="ARBA00023136"/>
    </source>
</evidence>
<dbReference type="PANTHER" id="PTHR30329:SF21">
    <property type="entry name" value="LIPOPROTEIN YIAD-RELATED"/>
    <property type="match status" value="1"/>
</dbReference>
<dbReference type="Pfam" id="PF00691">
    <property type="entry name" value="OmpA"/>
    <property type="match status" value="1"/>
</dbReference>
<dbReference type="Proteomes" id="UP000744980">
    <property type="component" value="Unassembled WGS sequence"/>
</dbReference>
<comment type="caution">
    <text evidence="7">The sequence shown here is derived from an EMBL/GenBank/DDBJ whole genome shotgun (WGS) entry which is preliminary data.</text>
</comment>
<reference evidence="7 8" key="1">
    <citation type="submission" date="2020-01" db="EMBL/GenBank/DDBJ databases">
        <title>Draft genome assembly of Ensifer adhaerens T173.</title>
        <authorList>
            <person name="Craig J.E."/>
            <person name="Stinchcombe J.R."/>
        </authorList>
    </citation>
    <scope>NUCLEOTIDE SEQUENCE [LARGE SCALE GENOMIC DNA]</scope>
    <source>
        <strain evidence="7 8">T173</strain>
    </source>
</reference>
<dbReference type="EMBL" id="WXFA01000003">
    <property type="protein sequence ID" value="MBM3090633.1"/>
    <property type="molecule type" value="Genomic_DNA"/>
</dbReference>